<evidence type="ECO:0000313" key="3">
    <source>
        <dbReference type="Proteomes" id="UP000478052"/>
    </source>
</evidence>
<dbReference type="InterPro" id="IPR006578">
    <property type="entry name" value="MADF-dom"/>
</dbReference>
<protein>
    <submittedName>
        <fullName evidence="2">Transcription factor Adf-1-like</fullName>
    </submittedName>
</protein>
<comment type="caution">
    <text evidence="2">The sequence shown here is derived from an EMBL/GenBank/DDBJ whole genome shotgun (WGS) entry which is preliminary data.</text>
</comment>
<dbReference type="Pfam" id="PF10545">
    <property type="entry name" value="MADF_DNA_bdg"/>
    <property type="match status" value="1"/>
</dbReference>
<dbReference type="OrthoDB" id="8180805at2759"/>
<dbReference type="AlphaFoldDB" id="A0A6G0VHR2"/>
<sequence length="68" mass="8032">MNEQKINLKMVEEVEKHPVLYNFTLSGYSRKDETEKAWSEVGRSVNMSVHLIKNKYTPYSRNFVNIIP</sequence>
<dbReference type="EMBL" id="VUJU01017100">
    <property type="protein sequence ID" value="KAF0685375.1"/>
    <property type="molecule type" value="Genomic_DNA"/>
</dbReference>
<organism evidence="2 3">
    <name type="scientific">Aphis craccivora</name>
    <name type="common">Cowpea aphid</name>
    <dbReference type="NCBI Taxonomy" id="307492"/>
    <lineage>
        <taxon>Eukaryota</taxon>
        <taxon>Metazoa</taxon>
        <taxon>Ecdysozoa</taxon>
        <taxon>Arthropoda</taxon>
        <taxon>Hexapoda</taxon>
        <taxon>Insecta</taxon>
        <taxon>Pterygota</taxon>
        <taxon>Neoptera</taxon>
        <taxon>Paraneoptera</taxon>
        <taxon>Hemiptera</taxon>
        <taxon>Sternorrhyncha</taxon>
        <taxon>Aphidomorpha</taxon>
        <taxon>Aphidoidea</taxon>
        <taxon>Aphididae</taxon>
        <taxon>Aphidini</taxon>
        <taxon>Aphis</taxon>
        <taxon>Aphis</taxon>
    </lineage>
</organism>
<keyword evidence="3" id="KW-1185">Reference proteome</keyword>
<gene>
    <name evidence="2" type="ORF">FWK35_00036247</name>
</gene>
<reference evidence="2 3" key="1">
    <citation type="submission" date="2019-08" db="EMBL/GenBank/DDBJ databases">
        <title>Whole genome of Aphis craccivora.</title>
        <authorList>
            <person name="Voronova N.V."/>
            <person name="Shulinski R.S."/>
            <person name="Bandarenka Y.V."/>
            <person name="Zhorov D.G."/>
            <person name="Warner D."/>
        </authorList>
    </citation>
    <scope>NUCLEOTIDE SEQUENCE [LARGE SCALE GENOMIC DNA]</scope>
    <source>
        <strain evidence="2">180601</strain>
        <tissue evidence="2">Whole Body</tissue>
    </source>
</reference>
<dbReference type="PROSITE" id="PS51029">
    <property type="entry name" value="MADF"/>
    <property type="match status" value="1"/>
</dbReference>
<evidence type="ECO:0000313" key="2">
    <source>
        <dbReference type="EMBL" id="KAF0685375.1"/>
    </source>
</evidence>
<dbReference type="Proteomes" id="UP000478052">
    <property type="component" value="Unassembled WGS sequence"/>
</dbReference>
<evidence type="ECO:0000259" key="1">
    <source>
        <dbReference type="PROSITE" id="PS51029"/>
    </source>
</evidence>
<name>A0A6G0VHR2_APHCR</name>
<proteinExistence type="predicted"/>
<accession>A0A6G0VHR2</accession>
<feature type="domain" description="MADF" evidence="1">
    <location>
        <begin position="9"/>
        <end position="68"/>
    </location>
</feature>